<reference evidence="6" key="1">
    <citation type="submission" date="2022-07" db="EMBL/GenBank/DDBJ databases">
        <title>Genome Sequence of Physisporinus lineatus.</title>
        <authorList>
            <person name="Buettner E."/>
        </authorList>
    </citation>
    <scope>NUCLEOTIDE SEQUENCE</scope>
    <source>
        <strain evidence="6">VT162</strain>
    </source>
</reference>
<dbReference type="GO" id="GO:0005794">
    <property type="term" value="C:Golgi apparatus"/>
    <property type="evidence" value="ECO:0007669"/>
    <property type="project" value="TreeGrafter"/>
</dbReference>
<dbReference type="PANTHER" id="PTHR12106:SF27">
    <property type="entry name" value="SORTILIN-RELATED RECEPTOR"/>
    <property type="match status" value="1"/>
</dbReference>
<dbReference type="SUPFAM" id="SSF110296">
    <property type="entry name" value="Oligoxyloglucan reducing end-specific cellobiohydrolase"/>
    <property type="match status" value="1"/>
</dbReference>
<keyword evidence="7" id="KW-1185">Reference proteome</keyword>
<organism evidence="6 7">
    <name type="scientific">Meripilus lineatus</name>
    <dbReference type="NCBI Taxonomy" id="2056292"/>
    <lineage>
        <taxon>Eukaryota</taxon>
        <taxon>Fungi</taxon>
        <taxon>Dikarya</taxon>
        <taxon>Basidiomycota</taxon>
        <taxon>Agaricomycotina</taxon>
        <taxon>Agaricomycetes</taxon>
        <taxon>Polyporales</taxon>
        <taxon>Meripilaceae</taxon>
        <taxon>Meripilus</taxon>
    </lineage>
</organism>
<dbReference type="PANTHER" id="PTHR12106">
    <property type="entry name" value="SORTILIN RELATED"/>
    <property type="match status" value="1"/>
</dbReference>
<dbReference type="GO" id="GO:0006895">
    <property type="term" value="P:Golgi to endosome transport"/>
    <property type="evidence" value="ECO:0007669"/>
    <property type="project" value="TreeGrafter"/>
</dbReference>
<dbReference type="Gene3D" id="2.130.10.10">
    <property type="entry name" value="YVTN repeat-like/Quinoprotein amine dehydrogenase"/>
    <property type="match status" value="1"/>
</dbReference>
<keyword evidence="2" id="KW-0677">Repeat</keyword>
<evidence type="ECO:0000256" key="3">
    <source>
        <dbReference type="ARBA" id="ARBA00023136"/>
    </source>
</evidence>
<sequence length="620" mass="69248">MFSFEIDTIDLRFCGDPNFDSGLPNPTSHTNASAEIRAILCQFLSKQSQECPMRIVGPNPSRVQPADENVSSLSYEFPAPIHELHTFKHSNNIVVRLTDASLWQSTDEGLTWSQLFLGELFTGLYQHEFDNDRAYLTTGSNKTYFTTDAGRTWYSLFGPTVPSVFGVPVFRFHPTHSDYLLWMGHKNCEGDRSQCHIEAYYSSNNGRSWNLVETYVRTCVWGKASGSDSDPSRIICESFQHKEGNQRLFHIGLHAENPLGLVVGSNFLGRDGNTKQMVDHIIRFTESTGYLVVSKYQEEKELSDLHVSLDGKLFTKALFPPFVDILPSQTGYTVLDSSPSSLFIHILSVSDLLGPGMGDIFKSDASGTYFTTSIRNVNSDEVGTVDFERVAGIYGVALANIIMNPGAWPSTGIKLQTRITRNDGGTWRPLNSPDVDSRGDKYSCDSINSTCGLHLVGRTEKSTPYSMPFVPGLLLAVGSVGESLGRSNLWDTFLSRDAGETWEEIAKGAHQWAFGDSGSIVVIFDQFQEINHVLYSTNKGISWKEYKFSDEKMWVQSIKAVPEGTGRKFILLGQLRRSPHFHAVLIQLDLSSLTKRSCEWSQTVRWSSLPVDEFSSSAFR</sequence>
<evidence type="ECO:0000259" key="5">
    <source>
        <dbReference type="SMART" id="SM00602"/>
    </source>
</evidence>
<dbReference type="GO" id="GO:0006623">
    <property type="term" value="P:protein targeting to vacuole"/>
    <property type="evidence" value="ECO:0007669"/>
    <property type="project" value="TreeGrafter"/>
</dbReference>
<dbReference type="GO" id="GO:0016020">
    <property type="term" value="C:membrane"/>
    <property type="evidence" value="ECO:0007669"/>
    <property type="project" value="UniProtKB-SubCell"/>
</dbReference>
<dbReference type="InterPro" id="IPR006581">
    <property type="entry name" value="VPS10"/>
</dbReference>
<dbReference type="InterPro" id="IPR015943">
    <property type="entry name" value="WD40/YVTN_repeat-like_dom_sf"/>
</dbReference>
<feature type="domain" description="VPS10" evidence="5">
    <location>
        <begin position="91"/>
        <end position="619"/>
    </location>
</feature>
<gene>
    <name evidence="6" type="ORF">NLI96_g9258</name>
</gene>
<keyword evidence="4" id="KW-0325">Glycoprotein</keyword>
<dbReference type="InterPro" id="IPR031778">
    <property type="entry name" value="Sortilin_N"/>
</dbReference>
<dbReference type="Pfam" id="PF15902">
    <property type="entry name" value="Sortilin-Vps10"/>
    <property type="match status" value="1"/>
</dbReference>
<dbReference type="EMBL" id="JANAWD010000458">
    <property type="protein sequence ID" value="KAJ3479166.1"/>
    <property type="molecule type" value="Genomic_DNA"/>
</dbReference>
<keyword evidence="3" id="KW-0472">Membrane</keyword>
<dbReference type="GO" id="GO:0006896">
    <property type="term" value="P:Golgi to vacuole transport"/>
    <property type="evidence" value="ECO:0007669"/>
    <property type="project" value="TreeGrafter"/>
</dbReference>
<evidence type="ECO:0000313" key="7">
    <source>
        <dbReference type="Proteomes" id="UP001212997"/>
    </source>
</evidence>
<evidence type="ECO:0000256" key="2">
    <source>
        <dbReference type="ARBA" id="ARBA00022737"/>
    </source>
</evidence>
<dbReference type="SMART" id="SM00602">
    <property type="entry name" value="VPS10"/>
    <property type="match status" value="1"/>
</dbReference>
<dbReference type="GO" id="GO:0005829">
    <property type="term" value="C:cytosol"/>
    <property type="evidence" value="ECO:0007669"/>
    <property type="project" value="GOC"/>
</dbReference>
<comment type="subcellular location">
    <subcellularLocation>
        <location evidence="1">Membrane</location>
    </subcellularLocation>
</comment>
<proteinExistence type="predicted"/>
<comment type="caution">
    <text evidence="6">The sequence shown here is derived from an EMBL/GenBank/DDBJ whole genome shotgun (WGS) entry which is preliminary data.</text>
</comment>
<evidence type="ECO:0000256" key="4">
    <source>
        <dbReference type="ARBA" id="ARBA00023180"/>
    </source>
</evidence>
<dbReference type="Proteomes" id="UP001212997">
    <property type="component" value="Unassembled WGS sequence"/>
</dbReference>
<name>A0AAD5V113_9APHY</name>
<evidence type="ECO:0000256" key="1">
    <source>
        <dbReference type="ARBA" id="ARBA00004370"/>
    </source>
</evidence>
<protein>
    <recommendedName>
        <fullName evidence="5">VPS10 domain-containing protein</fullName>
    </recommendedName>
</protein>
<dbReference type="InterPro" id="IPR050310">
    <property type="entry name" value="VPS10-sortilin"/>
</dbReference>
<accession>A0AAD5V113</accession>
<dbReference type="AlphaFoldDB" id="A0AAD5V113"/>
<evidence type="ECO:0000313" key="6">
    <source>
        <dbReference type="EMBL" id="KAJ3479166.1"/>
    </source>
</evidence>